<protein>
    <submittedName>
        <fullName evidence="1">Uncharacterized protein</fullName>
    </submittedName>
</protein>
<organism evidence="1 2">
    <name type="scientific">Hyphomicrobium sulfonivorans</name>
    <dbReference type="NCBI Taxonomy" id="121290"/>
    <lineage>
        <taxon>Bacteria</taxon>
        <taxon>Pseudomonadati</taxon>
        <taxon>Pseudomonadota</taxon>
        <taxon>Alphaproteobacteria</taxon>
        <taxon>Hyphomicrobiales</taxon>
        <taxon>Hyphomicrobiaceae</taxon>
        <taxon>Hyphomicrobium</taxon>
    </lineage>
</organism>
<evidence type="ECO:0000313" key="2">
    <source>
        <dbReference type="Proteomes" id="UP000059074"/>
    </source>
</evidence>
<accession>A0A125NTU4</accession>
<dbReference type="RefSeq" id="WP_068464496.1">
    <property type="nucleotide sequence ID" value="NZ_LMTR01000091.1"/>
</dbReference>
<evidence type="ECO:0000313" key="1">
    <source>
        <dbReference type="EMBL" id="KWT64543.1"/>
    </source>
</evidence>
<sequence>MADKSSFTPEEWKAVLASPMLAGLAVTLAEPSGLWGMLKESMASANALMTAGKNPSASPLMKAILADMETSDGRTIAREEIKIDLSGKSPAEIKQEVIAKLGKVGQILDAKAPQEAPAFKSWLKYVADQVAEAASEGGVMGFGGTQVTDNEKATVDEVGKVLKVA</sequence>
<dbReference type="STRING" id="121290.APY04_3211"/>
<dbReference type="OrthoDB" id="159745at2"/>
<proteinExistence type="predicted"/>
<dbReference type="Proteomes" id="UP000059074">
    <property type="component" value="Unassembled WGS sequence"/>
</dbReference>
<dbReference type="EMBL" id="LMTR01000091">
    <property type="protein sequence ID" value="KWT64543.1"/>
    <property type="molecule type" value="Genomic_DNA"/>
</dbReference>
<keyword evidence="2" id="KW-1185">Reference proteome</keyword>
<name>A0A125NTU4_HYPSL</name>
<comment type="caution">
    <text evidence="1">The sequence shown here is derived from an EMBL/GenBank/DDBJ whole genome shotgun (WGS) entry which is preliminary data.</text>
</comment>
<dbReference type="PATRIC" id="fig|121290.4.peg.2049"/>
<dbReference type="AlphaFoldDB" id="A0A125NTU4"/>
<gene>
    <name evidence="1" type="ORF">APY04_3211</name>
</gene>
<reference evidence="1 2" key="1">
    <citation type="submission" date="2015-10" db="EMBL/GenBank/DDBJ databases">
        <title>Transcriptomic analysis of a linuron degrading triple-species bacterial consortium.</title>
        <authorList>
            <person name="Albers P."/>
        </authorList>
    </citation>
    <scope>NUCLEOTIDE SEQUENCE [LARGE SCALE GENOMIC DNA]</scope>
    <source>
        <strain evidence="1 2">WDL6</strain>
    </source>
</reference>